<keyword evidence="9" id="KW-0732">Signal</keyword>
<dbReference type="SMART" id="SM01081">
    <property type="entry name" value="CHB_HEX"/>
    <property type="match status" value="1"/>
</dbReference>
<dbReference type="GO" id="GO:0030203">
    <property type="term" value="P:glycosaminoglycan metabolic process"/>
    <property type="evidence" value="ECO:0007669"/>
    <property type="project" value="TreeGrafter"/>
</dbReference>
<dbReference type="InterPro" id="IPR015883">
    <property type="entry name" value="Glyco_hydro_20_cat"/>
</dbReference>
<feature type="domain" description="Chitobiase/beta-hexosaminidases N-terminal" evidence="10">
    <location>
        <begin position="40"/>
        <end position="191"/>
    </location>
</feature>
<accession>A0A6P8IAC6</accession>
<dbReference type="InterPro" id="IPR025705">
    <property type="entry name" value="Beta_hexosaminidase_sua/sub"/>
</dbReference>
<dbReference type="InterPro" id="IPR015882">
    <property type="entry name" value="HEX_bac_N"/>
</dbReference>
<keyword evidence="4" id="KW-0378">Hydrolase</keyword>
<dbReference type="Proteomes" id="UP000515163">
    <property type="component" value="Unplaced"/>
</dbReference>
<dbReference type="InterPro" id="IPR012291">
    <property type="entry name" value="CBM2_carb-bd_dom_sf"/>
</dbReference>
<dbReference type="RefSeq" id="XP_031565063.1">
    <property type="nucleotide sequence ID" value="XM_031709203.1"/>
</dbReference>
<sequence length="891" mass="100310">MDLKTSKLSHVVLGLAFVLCIQLVLVKADITQADIDNMASKLDLRYKVISNLAYKGEKYTAKVNLTNKGQLPIKKSDWTIYFCSIRLVIPQTGSPPVKFEHINGCLHKLQPTAKFPDLLPGNSFDIDVTAKHWVAARTDVMPNWYVSAPGLKPKVITSTVGESLDFVEPFLTKEQWKRFPGDAYDPYTAKKRYDEVGIDVINSQDIPLIVPQPLSMTGLDKDKRMTIDSEWKIYADSKLTTEAKVLADKFSMTVVTSAPSPSTKVLRVAIGNITIAGSHSNSLEAYTLDIKVSTQMINIVGRSAAGVFYGIQSLLAITDDNDSVPEVFIQDSPRYSYRGMHLDVGRNFMPKSAVFRLLDAMATYKMNKFHFHLSDDEGWRLEIPGLPELTQIGSKRCYDPTGLKCIQTDLGSGPDEPTSPNYYSVGEYKEILQYASDRHIQVIPEFDMPGHGYAAIKSMEGRFKKKNSTNPSEAQKYLLTEADDPSEYLSVQYFKDDAINPCLESTYTFVEHIIKEVVLMHTNKQPLTIYHFGGDEVAHGAWTKSSACKNLAQQRGLNFSASDIVDQLKDYFVQRVATITKAKGLNLAGWEDGLLGKGDVPYNRSFITTPEVYAYAWNNIWEWGGGKRAYQLANAGYKVVMTQATHLYFDHPYEPDPEERGYYWATRFTDVRKTFGFMPDDLFANVENKRNGEPLTREELCKDPNMCVDLKNTENIVGMAGALWTETVRTADQMDSMIYPRLLAIAERAWHKASWEGMSDRNERNKKRTENWKQFANLLGQKEMARLDKMGVKYYVPPPGASLDGNKIRVRTSLPGLKIKYSDDDGKIWQDVTDKTLIHRNSKLATWSADGKRMSRIVDIAGQVKANASSLSVNTGVMLLGILKLVYKLVY</sequence>
<gene>
    <name evidence="12" type="primary">LOC116300345</name>
</gene>
<comment type="catalytic activity">
    <reaction evidence="1">
        <text>Hydrolysis of terminal non-reducing N-acetyl-D-hexosamine residues in N-acetyl-beta-D-hexosaminides.</text>
        <dbReference type="EC" id="3.2.1.52"/>
    </reaction>
</comment>
<dbReference type="Gene3D" id="3.30.379.10">
    <property type="entry name" value="Chitobiase/beta-hexosaminidase domain 2-like"/>
    <property type="match status" value="1"/>
</dbReference>
<dbReference type="Pfam" id="PF00728">
    <property type="entry name" value="Glyco_hydro_20"/>
    <property type="match status" value="1"/>
</dbReference>
<dbReference type="SUPFAM" id="SSF81296">
    <property type="entry name" value="E set domains"/>
    <property type="match status" value="1"/>
</dbReference>
<evidence type="ECO:0000256" key="5">
    <source>
        <dbReference type="ARBA" id="ARBA00023295"/>
    </source>
</evidence>
<evidence type="ECO:0000256" key="3">
    <source>
        <dbReference type="ARBA" id="ARBA00012663"/>
    </source>
</evidence>
<dbReference type="SUPFAM" id="SSF51445">
    <property type="entry name" value="(Trans)glycosidases"/>
    <property type="match status" value="1"/>
</dbReference>
<dbReference type="InParanoid" id="A0A6P8IAC6"/>
<dbReference type="PANTHER" id="PTHR22600:SF57">
    <property type="entry name" value="BETA-N-ACETYLHEXOSAMINIDASE"/>
    <property type="match status" value="1"/>
</dbReference>
<dbReference type="InterPro" id="IPR013783">
    <property type="entry name" value="Ig-like_fold"/>
</dbReference>
<dbReference type="Gene3D" id="2.60.40.10">
    <property type="entry name" value="Immunoglobulins"/>
    <property type="match status" value="1"/>
</dbReference>
<dbReference type="GO" id="GO:0005975">
    <property type="term" value="P:carbohydrate metabolic process"/>
    <property type="evidence" value="ECO:0007669"/>
    <property type="project" value="InterPro"/>
</dbReference>
<dbReference type="InterPro" id="IPR008965">
    <property type="entry name" value="CBM2/CBM3_carb-bd_dom_sf"/>
</dbReference>
<proteinExistence type="inferred from homology"/>
<dbReference type="InterPro" id="IPR004867">
    <property type="entry name" value="CHB_C_dom"/>
</dbReference>
<evidence type="ECO:0000256" key="1">
    <source>
        <dbReference type="ARBA" id="ARBA00001231"/>
    </source>
</evidence>
<dbReference type="GO" id="GO:0016020">
    <property type="term" value="C:membrane"/>
    <property type="evidence" value="ECO:0007669"/>
    <property type="project" value="TreeGrafter"/>
</dbReference>
<dbReference type="Gene3D" id="2.60.40.290">
    <property type="match status" value="1"/>
</dbReference>
<dbReference type="InterPro" id="IPR004866">
    <property type="entry name" value="CHB/HEX_N_dom"/>
</dbReference>
<evidence type="ECO:0000256" key="7">
    <source>
        <dbReference type="ARBA" id="ARBA00033000"/>
    </source>
</evidence>
<dbReference type="SUPFAM" id="SSF49384">
    <property type="entry name" value="Carbohydrate-binding domain"/>
    <property type="match status" value="1"/>
</dbReference>
<dbReference type="Pfam" id="PF03174">
    <property type="entry name" value="CHB_HEX_C"/>
    <property type="match status" value="1"/>
</dbReference>
<dbReference type="Pfam" id="PF03173">
    <property type="entry name" value="CHB_HEX"/>
    <property type="match status" value="1"/>
</dbReference>
<dbReference type="GO" id="GO:0004563">
    <property type="term" value="F:beta-N-acetylhexosaminidase activity"/>
    <property type="evidence" value="ECO:0007669"/>
    <property type="project" value="UniProtKB-EC"/>
</dbReference>
<evidence type="ECO:0000313" key="12">
    <source>
        <dbReference type="RefSeq" id="XP_031565063.1"/>
    </source>
</evidence>
<dbReference type="InterPro" id="IPR017853">
    <property type="entry name" value="GH"/>
</dbReference>
<evidence type="ECO:0000256" key="8">
    <source>
        <dbReference type="PIRSR" id="PIRSR625705-1"/>
    </source>
</evidence>
<dbReference type="EC" id="3.2.1.52" evidence="3"/>
<dbReference type="InterPro" id="IPR014756">
    <property type="entry name" value="Ig_E-set"/>
</dbReference>
<dbReference type="Gene3D" id="3.20.20.80">
    <property type="entry name" value="Glycosidases"/>
    <property type="match status" value="1"/>
</dbReference>
<dbReference type="PANTHER" id="PTHR22600">
    <property type="entry name" value="BETA-HEXOSAMINIDASE"/>
    <property type="match status" value="1"/>
</dbReference>
<evidence type="ECO:0000256" key="6">
    <source>
        <dbReference type="ARBA" id="ARBA00030512"/>
    </source>
</evidence>
<evidence type="ECO:0000256" key="4">
    <source>
        <dbReference type="ARBA" id="ARBA00022801"/>
    </source>
</evidence>
<dbReference type="CDD" id="cd06569">
    <property type="entry name" value="GH20_Sm-chitobiase-like"/>
    <property type="match status" value="1"/>
</dbReference>
<dbReference type="AlphaFoldDB" id="A0A6P8IAC6"/>
<evidence type="ECO:0000256" key="2">
    <source>
        <dbReference type="ARBA" id="ARBA00006285"/>
    </source>
</evidence>
<comment type="similarity">
    <text evidence="2">Belongs to the glycosyl hydrolase 20 family.</text>
</comment>
<dbReference type="Pfam" id="PF02838">
    <property type="entry name" value="Glyco_hydro_20b"/>
    <property type="match status" value="1"/>
</dbReference>
<evidence type="ECO:0000313" key="11">
    <source>
        <dbReference type="Proteomes" id="UP000515163"/>
    </source>
</evidence>
<dbReference type="GO" id="GO:0030247">
    <property type="term" value="F:polysaccharide binding"/>
    <property type="evidence" value="ECO:0007669"/>
    <property type="project" value="InterPro"/>
</dbReference>
<dbReference type="InterPro" id="IPR029018">
    <property type="entry name" value="Hex-like_dom2"/>
</dbReference>
<dbReference type="SUPFAM" id="SSF55545">
    <property type="entry name" value="beta-N-acetylhexosaminidase-like domain"/>
    <property type="match status" value="1"/>
</dbReference>
<dbReference type="GeneID" id="116300345"/>
<evidence type="ECO:0000256" key="9">
    <source>
        <dbReference type="SAM" id="SignalP"/>
    </source>
</evidence>
<reference evidence="12" key="1">
    <citation type="submission" date="2025-08" db="UniProtKB">
        <authorList>
            <consortium name="RefSeq"/>
        </authorList>
    </citation>
    <scope>IDENTIFICATION</scope>
    <source>
        <tissue evidence="12">Tentacle</tissue>
    </source>
</reference>
<dbReference type="KEGG" id="aten:116300345"/>
<feature type="signal peptide" evidence="9">
    <location>
        <begin position="1"/>
        <end position="28"/>
    </location>
</feature>
<keyword evidence="5" id="KW-0326">Glycosidase</keyword>
<feature type="chain" id="PRO_5028385183" description="beta-N-acetylhexosaminidase" evidence="9">
    <location>
        <begin position="29"/>
        <end position="891"/>
    </location>
</feature>
<name>A0A6P8IAC6_ACTTE</name>
<keyword evidence="11" id="KW-1185">Reference proteome</keyword>
<evidence type="ECO:0000259" key="10">
    <source>
        <dbReference type="SMART" id="SM01081"/>
    </source>
</evidence>
<feature type="active site" description="Proton donor" evidence="8">
    <location>
        <position position="536"/>
    </location>
</feature>
<dbReference type="OrthoDB" id="428480at2759"/>
<dbReference type="PRINTS" id="PR00738">
    <property type="entry name" value="GLHYDRLASE20"/>
</dbReference>
<protein>
    <recommendedName>
        <fullName evidence="3">beta-N-acetylhexosaminidase</fullName>
        <ecNumber evidence="3">3.2.1.52</ecNumber>
    </recommendedName>
    <alternativeName>
        <fullName evidence="6">Beta-N-acetylhexosaminidase</fullName>
    </alternativeName>
    <alternativeName>
        <fullName evidence="7">N-acetyl-beta-glucosaminidase</fullName>
    </alternativeName>
</protein>
<organism evidence="11 12">
    <name type="scientific">Actinia tenebrosa</name>
    <name type="common">Australian red waratah sea anemone</name>
    <dbReference type="NCBI Taxonomy" id="6105"/>
    <lineage>
        <taxon>Eukaryota</taxon>
        <taxon>Metazoa</taxon>
        <taxon>Cnidaria</taxon>
        <taxon>Anthozoa</taxon>
        <taxon>Hexacorallia</taxon>
        <taxon>Actiniaria</taxon>
        <taxon>Actiniidae</taxon>
        <taxon>Actinia</taxon>
    </lineage>
</organism>